<name>A0ACB8RI73_9AGAM</name>
<reference evidence="1" key="2">
    <citation type="journal article" date="2022" name="New Phytol.">
        <title>Evolutionary transition to the ectomycorrhizal habit in the genomes of a hyperdiverse lineage of mushroom-forming fungi.</title>
        <authorList>
            <person name="Looney B."/>
            <person name="Miyauchi S."/>
            <person name="Morin E."/>
            <person name="Drula E."/>
            <person name="Courty P.E."/>
            <person name="Kohler A."/>
            <person name="Kuo A."/>
            <person name="LaButti K."/>
            <person name="Pangilinan J."/>
            <person name="Lipzen A."/>
            <person name="Riley R."/>
            <person name="Andreopoulos W."/>
            <person name="He G."/>
            <person name="Johnson J."/>
            <person name="Nolan M."/>
            <person name="Tritt A."/>
            <person name="Barry K.W."/>
            <person name="Grigoriev I.V."/>
            <person name="Nagy L.G."/>
            <person name="Hibbett D."/>
            <person name="Henrissat B."/>
            <person name="Matheny P.B."/>
            <person name="Labbe J."/>
            <person name="Martin F.M."/>
        </authorList>
    </citation>
    <scope>NUCLEOTIDE SEQUENCE</scope>
    <source>
        <strain evidence="1">FP105234-sp</strain>
    </source>
</reference>
<sequence>MFKRVERRRKRKEEEEELGLDEDMKAVMGLQDTDSSESESDSDSDSSSEAESSSSVGPAKRAPQGGKKRKRVEEAKAEADDASSSDGEEEAEDNVDGEEKEDEEEEEEEEGDSDDEQATGEPAITVSSALRQPIRESIVHPDQSFCAMCPGKILKNSTMVQVHESSKAHQRRFKRVRELAMKVEPDEEIIQTLVVKIEEETKPILPAAPQAVAVSRRAQKRKEKLAHIKVVREQNAAKKAKAKEIGRAKQTAKKEAAKAEELRRLNALGNPLPVDTKPTRVKREPKTAEQREEAREKKRRKLEKQGKTPPKPHNQKRYFDETASGGGVKKMPSKGTLSTKARKEKKRTEGEKVLQVFD</sequence>
<gene>
    <name evidence="1" type="ORF">FA95DRAFT_1597745</name>
</gene>
<dbReference type="Proteomes" id="UP000814033">
    <property type="component" value="Unassembled WGS sequence"/>
</dbReference>
<proteinExistence type="predicted"/>
<comment type="caution">
    <text evidence="1">The sequence shown here is derived from an EMBL/GenBank/DDBJ whole genome shotgun (WGS) entry which is preliminary data.</text>
</comment>
<evidence type="ECO:0000313" key="2">
    <source>
        <dbReference type="Proteomes" id="UP000814033"/>
    </source>
</evidence>
<protein>
    <submittedName>
        <fullName evidence="1">Uncharacterized protein</fullName>
    </submittedName>
</protein>
<keyword evidence="2" id="KW-1185">Reference proteome</keyword>
<reference evidence="1" key="1">
    <citation type="submission" date="2021-02" db="EMBL/GenBank/DDBJ databases">
        <authorList>
            <consortium name="DOE Joint Genome Institute"/>
            <person name="Ahrendt S."/>
            <person name="Looney B.P."/>
            <person name="Miyauchi S."/>
            <person name="Morin E."/>
            <person name="Drula E."/>
            <person name="Courty P.E."/>
            <person name="Chicoki N."/>
            <person name="Fauchery L."/>
            <person name="Kohler A."/>
            <person name="Kuo A."/>
            <person name="Labutti K."/>
            <person name="Pangilinan J."/>
            <person name="Lipzen A."/>
            <person name="Riley R."/>
            <person name="Andreopoulos W."/>
            <person name="He G."/>
            <person name="Johnson J."/>
            <person name="Barry K.W."/>
            <person name="Grigoriev I.V."/>
            <person name="Nagy L."/>
            <person name="Hibbett D."/>
            <person name="Henrissat B."/>
            <person name="Matheny P.B."/>
            <person name="Labbe J."/>
            <person name="Martin F."/>
        </authorList>
    </citation>
    <scope>NUCLEOTIDE SEQUENCE</scope>
    <source>
        <strain evidence="1">FP105234-sp</strain>
    </source>
</reference>
<accession>A0ACB8RI73</accession>
<dbReference type="EMBL" id="MU276003">
    <property type="protein sequence ID" value="KAI0043833.1"/>
    <property type="molecule type" value="Genomic_DNA"/>
</dbReference>
<evidence type="ECO:0000313" key="1">
    <source>
        <dbReference type="EMBL" id="KAI0043833.1"/>
    </source>
</evidence>
<organism evidence="1 2">
    <name type="scientific">Auriscalpium vulgare</name>
    <dbReference type="NCBI Taxonomy" id="40419"/>
    <lineage>
        <taxon>Eukaryota</taxon>
        <taxon>Fungi</taxon>
        <taxon>Dikarya</taxon>
        <taxon>Basidiomycota</taxon>
        <taxon>Agaricomycotina</taxon>
        <taxon>Agaricomycetes</taxon>
        <taxon>Russulales</taxon>
        <taxon>Auriscalpiaceae</taxon>
        <taxon>Auriscalpium</taxon>
    </lineage>
</organism>